<name>A0ABR3VJ14_9PEZI</name>
<dbReference type="Gene3D" id="3.30.1520.10">
    <property type="entry name" value="Phox-like domain"/>
    <property type="match status" value="1"/>
</dbReference>
<keyword evidence="4" id="KW-1185">Reference proteome</keyword>
<dbReference type="InterPro" id="IPR001683">
    <property type="entry name" value="PX_dom"/>
</dbReference>
<feature type="region of interest" description="Disordered" evidence="1">
    <location>
        <begin position="1"/>
        <end position="21"/>
    </location>
</feature>
<reference evidence="3 4" key="1">
    <citation type="journal article" date="2024" name="Commun. Biol.">
        <title>Comparative genomic analysis of thermophilic fungi reveals convergent evolutionary adaptations and gene losses.</title>
        <authorList>
            <person name="Steindorff A.S."/>
            <person name="Aguilar-Pontes M.V."/>
            <person name="Robinson A.J."/>
            <person name="Andreopoulos B."/>
            <person name="LaButti K."/>
            <person name="Kuo A."/>
            <person name="Mondo S."/>
            <person name="Riley R."/>
            <person name="Otillar R."/>
            <person name="Haridas S."/>
            <person name="Lipzen A."/>
            <person name="Grimwood J."/>
            <person name="Schmutz J."/>
            <person name="Clum A."/>
            <person name="Reid I.D."/>
            <person name="Moisan M.C."/>
            <person name="Butler G."/>
            <person name="Nguyen T.T.M."/>
            <person name="Dewar K."/>
            <person name="Conant G."/>
            <person name="Drula E."/>
            <person name="Henrissat B."/>
            <person name="Hansel C."/>
            <person name="Singer S."/>
            <person name="Hutchinson M.I."/>
            <person name="de Vries R.P."/>
            <person name="Natvig D.O."/>
            <person name="Powell A.J."/>
            <person name="Tsang A."/>
            <person name="Grigoriev I.V."/>
        </authorList>
    </citation>
    <scope>NUCLEOTIDE SEQUENCE [LARGE SCALE GENOMIC DNA]</scope>
    <source>
        <strain evidence="3 4">ATCC 24622</strain>
    </source>
</reference>
<sequence length="105" mass="11464">MAPPAEISIPTTSVSSSPDGGKPYTLYNITLRLPLRSFVVQKRYSEFVELHNAITSVVGAPPPAPLPGKSWFKSTVSRVPRPTLARHARLACVSEPAVDGRRRQQ</sequence>
<dbReference type="SUPFAM" id="SSF64268">
    <property type="entry name" value="PX domain"/>
    <property type="match status" value="1"/>
</dbReference>
<dbReference type="Pfam" id="PF00787">
    <property type="entry name" value="PX"/>
    <property type="match status" value="1"/>
</dbReference>
<organism evidence="3 4">
    <name type="scientific">Phialemonium thermophilum</name>
    <dbReference type="NCBI Taxonomy" id="223376"/>
    <lineage>
        <taxon>Eukaryota</taxon>
        <taxon>Fungi</taxon>
        <taxon>Dikarya</taxon>
        <taxon>Ascomycota</taxon>
        <taxon>Pezizomycotina</taxon>
        <taxon>Sordariomycetes</taxon>
        <taxon>Sordariomycetidae</taxon>
        <taxon>Cephalothecales</taxon>
        <taxon>Cephalothecaceae</taxon>
        <taxon>Phialemonium</taxon>
    </lineage>
</organism>
<gene>
    <name evidence="3" type="ORF">VTK73DRAFT_3380</name>
</gene>
<feature type="compositionally biased region" description="Low complexity" evidence="1">
    <location>
        <begin position="7"/>
        <end position="18"/>
    </location>
</feature>
<dbReference type="EMBL" id="JAZHXJ010002026">
    <property type="protein sequence ID" value="KAL1841789.1"/>
    <property type="molecule type" value="Genomic_DNA"/>
</dbReference>
<evidence type="ECO:0000313" key="4">
    <source>
        <dbReference type="Proteomes" id="UP001586593"/>
    </source>
</evidence>
<dbReference type="Proteomes" id="UP001586593">
    <property type="component" value="Unassembled WGS sequence"/>
</dbReference>
<evidence type="ECO:0000259" key="2">
    <source>
        <dbReference type="PROSITE" id="PS50195"/>
    </source>
</evidence>
<dbReference type="PROSITE" id="PS50195">
    <property type="entry name" value="PX"/>
    <property type="match status" value="1"/>
</dbReference>
<protein>
    <recommendedName>
        <fullName evidence="2">PX domain-containing protein</fullName>
    </recommendedName>
</protein>
<evidence type="ECO:0000313" key="3">
    <source>
        <dbReference type="EMBL" id="KAL1841789.1"/>
    </source>
</evidence>
<dbReference type="InterPro" id="IPR036871">
    <property type="entry name" value="PX_dom_sf"/>
</dbReference>
<feature type="domain" description="PX" evidence="2">
    <location>
        <begin position="5"/>
        <end position="105"/>
    </location>
</feature>
<proteinExistence type="predicted"/>
<accession>A0ABR3VJ14</accession>
<evidence type="ECO:0000256" key="1">
    <source>
        <dbReference type="SAM" id="MobiDB-lite"/>
    </source>
</evidence>
<comment type="caution">
    <text evidence="3">The sequence shown here is derived from an EMBL/GenBank/DDBJ whole genome shotgun (WGS) entry which is preliminary data.</text>
</comment>